<keyword evidence="3" id="KW-1185">Reference proteome</keyword>
<dbReference type="RefSeq" id="WP_074719207.1">
    <property type="nucleotide sequence ID" value="NZ_FNPG01000040.1"/>
</dbReference>
<keyword evidence="1" id="KW-0472">Membrane</keyword>
<feature type="transmembrane region" description="Helical" evidence="1">
    <location>
        <begin position="9"/>
        <end position="31"/>
    </location>
</feature>
<organism evidence="2 3">
    <name type="scientific">Lachnobacterium bovis DSM 14045</name>
    <dbReference type="NCBI Taxonomy" id="1122142"/>
    <lineage>
        <taxon>Bacteria</taxon>
        <taxon>Bacillati</taxon>
        <taxon>Bacillota</taxon>
        <taxon>Clostridia</taxon>
        <taxon>Lachnospirales</taxon>
        <taxon>Lachnospiraceae</taxon>
        <taxon>Lachnobacterium</taxon>
    </lineage>
</organism>
<sequence>MPISIVNRYYLEAVICIGCLLLSIESARSYIYDMYKHNKYGPFARAFSAVLLIGVIIMSGIVTAPVKNMRIILDAPNVIFDNYREFSGVIKWSDLDSPHYDYRSYEIDKYHIENIAKYENRDVYLLCTEDPGELWNTHVTVRYYPLSHIGCITEIDKGKEKLVFSRKYTDRTAELALYVTLNALYLLLGVWNYYFNGFEKVVDKKDHFIRVKSDDGNVFKRLGKYFFGAISLILLTHISMLFVTKPVPETAMLTVYAVVFIYMIKAYLKTRDCLSICRDKPIMRHYHGKEILEEFPCKIDRVDDDGFCVKDINDKSKEKIVYEISYKDKKMQLDNESICYGFETVDALYKKLLESKLEKPGVKKRYYL</sequence>
<evidence type="ECO:0000313" key="3">
    <source>
        <dbReference type="Proteomes" id="UP000183918"/>
    </source>
</evidence>
<feature type="transmembrane region" description="Helical" evidence="1">
    <location>
        <begin position="43"/>
        <end position="64"/>
    </location>
</feature>
<keyword evidence="1" id="KW-0812">Transmembrane</keyword>
<protein>
    <submittedName>
        <fullName evidence="2">Uncharacterized protein</fullName>
    </submittedName>
</protein>
<accession>A0A1H3MU13</accession>
<feature type="transmembrane region" description="Helical" evidence="1">
    <location>
        <begin position="175"/>
        <end position="194"/>
    </location>
</feature>
<dbReference type="STRING" id="1122142.SAMN02910414_02407"/>
<dbReference type="Proteomes" id="UP000183918">
    <property type="component" value="Unassembled WGS sequence"/>
</dbReference>
<reference evidence="2 3" key="1">
    <citation type="submission" date="2016-10" db="EMBL/GenBank/DDBJ databases">
        <authorList>
            <person name="de Groot N.N."/>
        </authorList>
    </citation>
    <scope>NUCLEOTIDE SEQUENCE [LARGE SCALE GENOMIC DNA]</scope>
    <source>
        <strain evidence="2 3">DSM 14045</strain>
    </source>
</reference>
<name>A0A1H3MU13_9FIRM</name>
<evidence type="ECO:0000256" key="1">
    <source>
        <dbReference type="SAM" id="Phobius"/>
    </source>
</evidence>
<feature type="transmembrane region" description="Helical" evidence="1">
    <location>
        <begin position="225"/>
        <end position="243"/>
    </location>
</feature>
<gene>
    <name evidence="2" type="ORF">SAMN02910414_02407</name>
</gene>
<dbReference type="AlphaFoldDB" id="A0A1H3MU13"/>
<evidence type="ECO:0000313" key="2">
    <source>
        <dbReference type="EMBL" id="SDY80202.1"/>
    </source>
</evidence>
<dbReference type="EMBL" id="FNPG01000040">
    <property type="protein sequence ID" value="SDY80202.1"/>
    <property type="molecule type" value="Genomic_DNA"/>
</dbReference>
<proteinExistence type="predicted"/>
<keyword evidence="1" id="KW-1133">Transmembrane helix</keyword>
<dbReference type="OrthoDB" id="9817398at2"/>
<feature type="transmembrane region" description="Helical" evidence="1">
    <location>
        <begin position="250"/>
        <end position="268"/>
    </location>
</feature>